<keyword evidence="2" id="KW-1185">Reference proteome</keyword>
<sequence>MSLTLTLSGKSSLLTANYFPAIDLSDGDYELGLMIFETYHTIPNVNESNNNDSDDDGGKYPITLRANYNTMRCEIRCAYRINFGLPNSIGSLLGFSSKRILRPRKWHESDVSINIMNVNVIR</sequence>
<feature type="non-terminal residue" evidence="1">
    <location>
        <position position="122"/>
    </location>
</feature>
<dbReference type="EMBL" id="KQ978559">
    <property type="protein sequence ID" value="KYN30143.1"/>
    <property type="molecule type" value="Genomic_DNA"/>
</dbReference>
<proteinExistence type="predicted"/>
<protein>
    <submittedName>
        <fullName evidence="1">Uncharacterized protein</fullName>
    </submittedName>
</protein>
<accession>A0A151JRZ3</accession>
<organism evidence="1 2">
    <name type="scientific">Trachymyrmex cornetzi</name>
    <dbReference type="NCBI Taxonomy" id="471704"/>
    <lineage>
        <taxon>Eukaryota</taxon>
        <taxon>Metazoa</taxon>
        <taxon>Ecdysozoa</taxon>
        <taxon>Arthropoda</taxon>
        <taxon>Hexapoda</taxon>
        <taxon>Insecta</taxon>
        <taxon>Pterygota</taxon>
        <taxon>Neoptera</taxon>
        <taxon>Endopterygota</taxon>
        <taxon>Hymenoptera</taxon>
        <taxon>Apocrita</taxon>
        <taxon>Aculeata</taxon>
        <taxon>Formicoidea</taxon>
        <taxon>Formicidae</taxon>
        <taxon>Myrmicinae</taxon>
        <taxon>Trachymyrmex</taxon>
    </lineage>
</organism>
<dbReference type="AlphaFoldDB" id="A0A151JRZ3"/>
<gene>
    <name evidence="1" type="ORF">ALC57_00399</name>
</gene>
<dbReference type="Proteomes" id="UP000078492">
    <property type="component" value="Unassembled WGS sequence"/>
</dbReference>
<evidence type="ECO:0000313" key="1">
    <source>
        <dbReference type="EMBL" id="KYN30143.1"/>
    </source>
</evidence>
<reference evidence="1 2" key="1">
    <citation type="submission" date="2015-09" db="EMBL/GenBank/DDBJ databases">
        <title>Trachymyrmex cornetzi WGS genome.</title>
        <authorList>
            <person name="Nygaard S."/>
            <person name="Hu H."/>
            <person name="Boomsma J."/>
            <person name="Zhang G."/>
        </authorList>
    </citation>
    <scope>NUCLEOTIDE SEQUENCE [LARGE SCALE GENOMIC DNA]</scope>
    <source>
        <strain evidence="1">Tcor2-1</strain>
        <tissue evidence="1">Whole body</tissue>
    </source>
</reference>
<evidence type="ECO:0000313" key="2">
    <source>
        <dbReference type="Proteomes" id="UP000078492"/>
    </source>
</evidence>
<name>A0A151JRZ3_9HYME</name>